<evidence type="ECO:0000256" key="1">
    <source>
        <dbReference type="SAM" id="MobiDB-lite"/>
    </source>
</evidence>
<feature type="compositionally biased region" description="Low complexity" evidence="1">
    <location>
        <begin position="1"/>
        <end position="21"/>
    </location>
</feature>
<feature type="region of interest" description="Disordered" evidence="1">
    <location>
        <begin position="1"/>
        <end position="25"/>
    </location>
</feature>
<reference evidence="2" key="1">
    <citation type="submission" date="2020-04" db="EMBL/GenBank/DDBJ databases">
        <authorList>
            <person name="Chiriac C."/>
            <person name="Salcher M."/>
            <person name="Ghai R."/>
            <person name="Kavagutti S V."/>
        </authorList>
    </citation>
    <scope>NUCLEOTIDE SEQUENCE</scope>
</reference>
<protein>
    <submittedName>
        <fullName evidence="2">Uncharacterized protein</fullName>
    </submittedName>
</protein>
<accession>A0A6J5LQY4</accession>
<proteinExistence type="predicted"/>
<dbReference type="EMBL" id="LR796616">
    <property type="protein sequence ID" value="CAB4154749.1"/>
    <property type="molecule type" value="Genomic_DNA"/>
</dbReference>
<organism evidence="2">
    <name type="scientific">uncultured Caudovirales phage</name>
    <dbReference type="NCBI Taxonomy" id="2100421"/>
    <lineage>
        <taxon>Viruses</taxon>
        <taxon>Duplodnaviria</taxon>
        <taxon>Heunggongvirae</taxon>
        <taxon>Uroviricota</taxon>
        <taxon>Caudoviricetes</taxon>
        <taxon>Peduoviridae</taxon>
        <taxon>Maltschvirus</taxon>
        <taxon>Maltschvirus maltsch</taxon>
    </lineage>
</organism>
<dbReference type="EMBL" id="LR796299">
    <property type="protein sequence ID" value="CAB4135336.1"/>
    <property type="molecule type" value="Genomic_DNA"/>
</dbReference>
<name>A0A6J5LQY4_9CAUD</name>
<evidence type="ECO:0000313" key="3">
    <source>
        <dbReference type="EMBL" id="CAB4154749.1"/>
    </source>
</evidence>
<evidence type="ECO:0000313" key="2">
    <source>
        <dbReference type="EMBL" id="CAB4135336.1"/>
    </source>
</evidence>
<sequence length="224" mass="25150">MLDQENSTATVDTDTSTETNSQVSKTFTQDELNAILAKTKSQLEKKLTSKYADLGEPDELRDIVTNYRKQQQDLDLKKGNFEKIVSELNAKTAAEIAKRDSIIREFKLEQPLMNYAAQYRSVNPEQVKQLLRNNLRLNEDGEVEVLDAKGAVRYSDKGKALSVEQYVQEWLTANPHFVSAAPSTTNTTGGVRDNSPGPVDLNALDMTRADHRKIYADARRNGKI</sequence>
<gene>
    <name evidence="2" type="ORF">UFOVP284_26</name>
    <name evidence="3" type="ORF">UFOVP646_30</name>
</gene>